<evidence type="ECO:0000313" key="1">
    <source>
        <dbReference type="EMBL" id="SDI53424.1"/>
    </source>
</evidence>
<organism evidence="1 2">
    <name type="scientific">Proteiniclasticum ruminis</name>
    <dbReference type="NCBI Taxonomy" id="398199"/>
    <lineage>
        <taxon>Bacteria</taxon>
        <taxon>Bacillati</taxon>
        <taxon>Bacillota</taxon>
        <taxon>Clostridia</taxon>
        <taxon>Eubacteriales</taxon>
        <taxon>Clostridiaceae</taxon>
        <taxon>Proteiniclasticum</taxon>
    </lineage>
</organism>
<dbReference type="RefSeq" id="WP_031575515.1">
    <property type="nucleotide sequence ID" value="NZ_FNDZ01000003.1"/>
</dbReference>
<reference evidence="1 2" key="1">
    <citation type="submission" date="2016-10" db="EMBL/GenBank/DDBJ databases">
        <authorList>
            <person name="de Groot N.N."/>
        </authorList>
    </citation>
    <scope>NUCLEOTIDE SEQUENCE [LARGE SCALE GENOMIC DNA]</scope>
    <source>
        <strain evidence="1 2">CGMCC 1.5058</strain>
    </source>
</reference>
<dbReference type="EMBL" id="FNDZ01000003">
    <property type="protein sequence ID" value="SDI53424.1"/>
    <property type="molecule type" value="Genomic_DNA"/>
</dbReference>
<dbReference type="AlphaFoldDB" id="A0A1G8LCI9"/>
<gene>
    <name evidence="1" type="ORF">SAMN05421804_10346</name>
</gene>
<evidence type="ECO:0000313" key="2">
    <source>
        <dbReference type="Proteomes" id="UP000183255"/>
    </source>
</evidence>
<name>A0A1G8LCI9_9CLOT</name>
<sequence>MKYYLVALLDKESGKAIENSTRHLIKKIKPKKKTAFYGIVLETIEDPDLFKLEEIIKDMAKPIRLFKIDVQGQLSYDEKLKTIGLEVMNFGYVKSLSRNFNTMLSLHGFKVREESEVEEKESVQLVLYNGGITKDLNQHQNVLRKNAGIRYRVDRFELWKNFNFKKDSVVATIPLKDPNIISL</sequence>
<accession>A0A1G8LCI9</accession>
<proteinExistence type="predicted"/>
<dbReference type="Proteomes" id="UP000183255">
    <property type="component" value="Unassembled WGS sequence"/>
</dbReference>
<protein>
    <recommendedName>
        <fullName evidence="3">2'-5' RNA ligase</fullName>
    </recommendedName>
</protein>
<evidence type="ECO:0008006" key="3">
    <source>
        <dbReference type="Google" id="ProtNLM"/>
    </source>
</evidence>